<dbReference type="AlphaFoldDB" id="A0AB36S9E8"/>
<evidence type="ECO:0000313" key="1">
    <source>
        <dbReference type="EMBL" id="PEH45521.1"/>
    </source>
</evidence>
<proteinExistence type="predicted"/>
<reference evidence="1 2" key="1">
    <citation type="submission" date="2017-09" db="EMBL/GenBank/DDBJ databases">
        <title>FDA dAtabase for Regulatory Grade micrObial Sequences (FDA-ARGOS): Supporting development and validation of Infectious Disease Dx tests.</title>
        <authorList>
            <person name="Minogue T."/>
            <person name="Wolcott M."/>
            <person name="Wasieloski L."/>
            <person name="Aguilar W."/>
            <person name="Moore D."/>
            <person name="Tallon L.J."/>
            <person name="Sadzewicz L."/>
            <person name="Ott S."/>
            <person name="Zhao X."/>
            <person name="Nagaraj S."/>
            <person name="Vavikolanu K."/>
            <person name="Aluvathingal J."/>
            <person name="Nadendla S."/>
            <person name="Sichtig H."/>
        </authorList>
    </citation>
    <scope>NUCLEOTIDE SEQUENCE [LARGE SCALE GENOMIC DNA]</scope>
    <source>
        <strain evidence="1 2">FDAARGOS_396</strain>
    </source>
</reference>
<evidence type="ECO:0008006" key="3">
    <source>
        <dbReference type="Google" id="ProtNLM"/>
    </source>
</evidence>
<organism evidence="1 2">
    <name type="scientific">Enterococcus durans</name>
    <dbReference type="NCBI Taxonomy" id="53345"/>
    <lineage>
        <taxon>Bacteria</taxon>
        <taxon>Bacillati</taxon>
        <taxon>Bacillota</taxon>
        <taxon>Bacilli</taxon>
        <taxon>Lactobacillales</taxon>
        <taxon>Enterococcaceae</taxon>
        <taxon>Enterococcus</taxon>
    </lineage>
</organism>
<evidence type="ECO:0000313" key="2">
    <source>
        <dbReference type="Proteomes" id="UP000220669"/>
    </source>
</evidence>
<dbReference type="Gene3D" id="3.90.1200.10">
    <property type="match status" value="1"/>
</dbReference>
<dbReference type="EMBL" id="PDEB01000004">
    <property type="protein sequence ID" value="PEH45521.1"/>
    <property type="molecule type" value="Genomic_DNA"/>
</dbReference>
<dbReference type="Pfam" id="PF03881">
    <property type="entry name" value="Fructosamin_kin"/>
    <property type="match status" value="1"/>
</dbReference>
<comment type="caution">
    <text evidence="1">The sequence shown here is derived from an EMBL/GenBank/DDBJ whole genome shotgun (WGS) entry which is preliminary data.</text>
</comment>
<name>A0AB36S9E8_9ENTE</name>
<dbReference type="InterPro" id="IPR016477">
    <property type="entry name" value="Fructo-/Ketosamine-3-kinase"/>
</dbReference>
<dbReference type="PANTHER" id="PTHR12149:SF8">
    <property type="entry name" value="PROTEIN-RIBULOSAMINE 3-KINASE"/>
    <property type="match status" value="1"/>
</dbReference>
<dbReference type="Proteomes" id="UP000220669">
    <property type="component" value="Unassembled WGS sequence"/>
</dbReference>
<sequence>MSFYFSNLILQFAEFKQYVLGSLAHKKIVPSLLHGDLWSGNVFFDQQGTPVFIDPAVSYGDREQDIAMSQLFGGFRPEFLESYQFNYPLEEGWEKRLPVYQLYYLLAHLNMFGETYGSQVEQLLDKR</sequence>
<dbReference type="PANTHER" id="PTHR12149">
    <property type="entry name" value="FRUCTOSAMINE 3 KINASE-RELATED PROTEIN"/>
    <property type="match status" value="1"/>
</dbReference>
<dbReference type="SUPFAM" id="SSF56112">
    <property type="entry name" value="Protein kinase-like (PK-like)"/>
    <property type="match status" value="1"/>
</dbReference>
<protein>
    <recommendedName>
        <fullName evidence="3">Fructosamine-3-kinase</fullName>
    </recommendedName>
</protein>
<dbReference type="InterPro" id="IPR011009">
    <property type="entry name" value="Kinase-like_dom_sf"/>
</dbReference>
<gene>
    <name evidence="1" type="ORF">CRM96_11125</name>
</gene>
<accession>A0AB36S9E8</accession>